<gene>
    <name evidence="1" type="ORF">C1H46_016462</name>
</gene>
<reference evidence="1 2" key="1">
    <citation type="journal article" date="2019" name="G3 (Bethesda)">
        <title>Sequencing of a Wild Apple (Malus baccata) Genome Unravels the Differences Between Cultivated and Wild Apple Species Regarding Disease Resistance and Cold Tolerance.</title>
        <authorList>
            <person name="Chen X."/>
        </authorList>
    </citation>
    <scope>NUCLEOTIDE SEQUENCE [LARGE SCALE GENOMIC DNA]</scope>
    <source>
        <strain evidence="2">cv. Shandingzi</strain>
        <tissue evidence="1">Leaves</tissue>
    </source>
</reference>
<evidence type="ECO:0000313" key="1">
    <source>
        <dbReference type="EMBL" id="TQD97937.1"/>
    </source>
</evidence>
<protein>
    <submittedName>
        <fullName evidence="1">Uncharacterized protein</fullName>
    </submittedName>
</protein>
<accession>A0A540MGQ0</accession>
<organism evidence="1 2">
    <name type="scientific">Malus baccata</name>
    <name type="common">Siberian crab apple</name>
    <name type="synonym">Pyrus baccata</name>
    <dbReference type="NCBI Taxonomy" id="106549"/>
    <lineage>
        <taxon>Eukaryota</taxon>
        <taxon>Viridiplantae</taxon>
        <taxon>Streptophyta</taxon>
        <taxon>Embryophyta</taxon>
        <taxon>Tracheophyta</taxon>
        <taxon>Spermatophyta</taxon>
        <taxon>Magnoliopsida</taxon>
        <taxon>eudicotyledons</taxon>
        <taxon>Gunneridae</taxon>
        <taxon>Pentapetalae</taxon>
        <taxon>rosids</taxon>
        <taxon>fabids</taxon>
        <taxon>Rosales</taxon>
        <taxon>Rosaceae</taxon>
        <taxon>Amygdaloideae</taxon>
        <taxon>Maleae</taxon>
        <taxon>Malus</taxon>
    </lineage>
</organism>
<keyword evidence="2" id="KW-1185">Reference proteome</keyword>
<comment type="caution">
    <text evidence="1">The sequence shown here is derived from an EMBL/GenBank/DDBJ whole genome shotgun (WGS) entry which is preliminary data.</text>
</comment>
<dbReference type="Proteomes" id="UP000315295">
    <property type="component" value="Unassembled WGS sequence"/>
</dbReference>
<dbReference type="AlphaFoldDB" id="A0A540MGQ0"/>
<evidence type="ECO:0000313" key="2">
    <source>
        <dbReference type="Proteomes" id="UP000315295"/>
    </source>
</evidence>
<proteinExistence type="predicted"/>
<sequence length="60" mass="6668">MDTSPVKSHPIQSYPASDIHTIQDFCDESLVPTTVALFKTLPYLHTLDITQPDEIGVQIV</sequence>
<name>A0A540MGQ0_MALBA</name>
<dbReference type="EMBL" id="VIEB01000261">
    <property type="protein sequence ID" value="TQD97937.1"/>
    <property type="molecule type" value="Genomic_DNA"/>
</dbReference>